<dbReference type="EMBL" id="CABPRV010000009">
    <property type="protein sequence ID" value="VVE31796.1"/>
    <property type="molecule type" value="Genomic_DNA"/>
</dbReference>
<dbReference type="RefSeq" id="WP_150722454.1">
    <property type="nucleotide sequence ID" value="NZ_CABPRV010000009.1"/>
</dbReference>
<dbReference type="PANTHER" id="PTHR43100">
    <property type="entry name" value="GLUTAMATE SYNTHASE [NADPH] SMALL CHAIN"/>
    <property type="match status" value="1"/>
</dbReference>
<dbReference type="Proteomes" id="UP000366065">
    <property type="component" value="Unassembled WGS sequence"/>
</dbReference>
<dbReference type="Gene3D" id="1.10.1060.10">
    <property type="entry name" value="Alpha-helical ferredoxin"/>
    <property type="match status" value="1"/>
</dbReference>
<dbReference type="PRINTS" id="PR00419">
    <property type="entry name" value="ADXRDTASE"/>
</dbReference>
<evidence type="ECO:0000313" key="7">
    <source>
        <dbReference type="Proteomes" id="UP000366065"/>
    </source>
</evidence>
<evidence type="ECO:0000256" key="2">
    <source>
        <dbReference type="ARBA" id="ARBA00023002"/>
    </source>
</evidence>
<evidence type="ECO:0000256" key="4">
    <source>
        <dbReference type="ARBA" id="ARBA00029440"/>
    </source>
</evidence>
<dbReference type="SUPFAM" id="SSF46548">
    <property type="entry name" value="alpha-helical ferredoxin"/>
    <property type="match status" value="1"/>
</dbReference>
<organism evidence="6 7">
    <name type="scientific">Pandoraea capi</name>
    <dbReference type="NCBI Taxonomy" id="2508286"/>
    <lineage>
        <taxon>Bacteria</taxon>
        <taxon>Pseudomonadati</taxon>
        <taxon>Pseudomonadota</taxon>
        <taxon>Betaproteobacteria</taxon>
        <taxon>Burkholderiales</taxon>
        <taxon>Burkholderiaceae</taxon>
        <taxon>Pandoraea</taxon>
    </lineage>
</organism>
<evidence type="ECO:0000256" key="3">
    <source>
        <dbReference type="ARBA" id="ARBA00023164"/>
    </source>
</evidence>
<dbReference type="InterPro" id="IPR009051">
    <property type="entry name" value="Helical_ferredxn"/>
</dbReference>
<sequence length="488" mass="53825">MGKVTGFLEFERQSESYEAPLARVKHYKEFVLALSDDQAKVQGARCMDCGIPFCSNGCPVNNIIPDFNDLVYRQDWKSAISVLHSTNNFPEFTGRICPAPCEAACTLNINSDAVGIKSIEHAIIDKAWSEGWVEPQPARHKTGKTVAVVGSGPAGMAVAQQLARAGHDVTVFEKNDRVGGLLRYGIPDFKLEKWLIDRRMRQMEAEGVTFRTGVYVGKDAPEAHINNFSKETISPEQLQAQFDAVVIAGGAEQPRDLPVPGRELEGIHFAMEFLPQQNKVNAGDKLANQMLATGKNVIVIGGGDTGSDCVGTSNRHGAKRVTQFELLPQPPEQENKPMVWPYWPTKLRTSSSHEEGCERDWSVATKRFEGKNGKVEKLIAVRLEWKDGKMQEVPGSEFELKADLVLLAMGFVSPLQTVLDAFGVDKDARGNVRSSTEGERAYTTNLPKVFAAGDVRRGQSLVVWAIREGRQCARAVDEFLMGHSELPR</sequence>
<dbReference type="InterPro" id="IPR006005">
    <property type="entry name" value="Glut_synth_ssu1"/>
</dbReference>
<protein>
    <submittedName>
        <fullName evidence="6">Glutamate synthase</fullName>
        <ecNumber evidence="6">1.4.1.13</ecNumber>
    </submittedName>
</protein>
<accession>A0ABY6W6I7</accession>
<comment type="caution">
    <text evidence="6">The sequence shown here is derived from an EMBL/GenBank/DDBJ whole genome shotgun (WGS) entry which is preliminary data.</text>
</comment>
<dbReference type="InterPro" id="IPR028261">
    <property type="entry name" value="DPD_II"/>
</dbReference>
<dbReference type="PANTHER" id="PTHR43100:SF1">
    <property type="entry name" value="GLUTAMATE SYNTHASE [NADPH] SMALL CHAIN"/>
    <property type="match status" value="1"/>
</dbReference>
<dbReference type="InterPro" id="IPR017896">
    <property type="entry name" value="4Fe4S_Fe-S-bd"/>
</dbReference>
<dbReference type="InterPro" id="IPR051394">
    <property type="entry name" value="Glutamate_Synthase"/>
</dbReference>
<name>A0ABY6W6I7_9BURK</name>
<proteinExistence type="predicted"/>
<keyword evidence="2 6" id="KW-0560">Oxidoreductase</keyword>
<evidence type="ECO:0000259" key="5">
    <source>
        <dbReference type="PROSITE" id="PS51379"/>
    </source>
</evidence>
<keyword evidence="3" id="KW-0314">Glutamate biosynthesis</keyword>
<dbReference type="SUPFAM" id="SSF51971">
    <property type="entry name" value="Nucleotide-binding domain"/>
    <property type="match status" value="2"/>
</dbReference>
<dbReference type="InterPro" id="IPR036188">
    <property type="entry name" value="FAD/NAD-bd_sf"/>
</dbReference>
<evidence type="ECO:0000313" key="6">
    <source>
        <dbReference type="EMBL" id="VVE31796.1"/>
    </source>
</evidence>
<dbReference type="EC" id="1.4.1.13" evidence="6"/>
<comment type="pathway">
    <text evidence="4">Amino-acid biosynthesis.</text>
</comment>
<dbReference type="PROSITE" id="PS51379">
    <property type="entry name" value="4FE4S_FER_2"/>
    <property type="match status" value="1"/>
</dbReference>
<keyword evidence="1" id="KW-0028">Amino-acid biosynthesis</keyword>
<dbReference type="GO" id="GO:0004355">
    <property type="term" value="F:glutamate synthase (NADPH) activity"/>
    <property type="evidence" value="ECO:0007669"/>
    <property type="project" value="UniProtKB-EC"/>
</dbReference>
<dbReference type="Pfam" id="PF14691">
    <property type="entry name" value="Fer4_20"/>
    <property type="match status" value="1"/>
</dbReference>
<dbReference type="InterPro" id="IPR023753">
    <property type="entry name" value="FAD/NAD-binding_dom"/>
</dbReference>
<keyword evidence="7" id="KW-1185">Reference proteome</keyword>
<gene>
    <name evidence="6" type="primary">gltD</name>
    <name evidence="6" type="ORF">PCA20602_03693</name>
</gene>
<dbReference type="NCBIfam" id="TIGR01317">
    <property type="entry name" value="GOGAT_sm_gam"/>
    <property type="match status" value="1"/>
</dbReference>
<reference evidence="6 7" key="1">
    <citation type="submission" date="2019-08" db="EMBL/GenBank/DDBJ databases">
        <authorList>
            <person name="Peeters C."/>
        </authorList>
    </citation>
    <scope>NUCLEOTIDE SEQUENCE [LARGE SCALE GENOMIC DNA]</scope>
    <source>
        <strain evidence="6 7">LMG 20602</strain>
    </source>
</reference>
<feature type="domain" description="4Fe-4S ferredoxin-type" evidence="5">
    <location>
        <begin position="37"/>
        <end position="68"/>
    </location>
</feature>
<evidence type="ECO:0000256" key="1">
    <source>
        <dbReference type="ARBA" id="ARBA00022605"/>
    </source>
</evidence>
<dbReference type="Gene3D" id="3.50.50.60">
    <property type="entry name" value="FAD/NAD(P)-binding domain"/>
    <property type="match status" value="2"/>
</dbReference>
<dbReference type="Pfam" id="PF07992">
    <property type="entry name" value="Pyr_redox_2"/>
    <property type="match status" value="1"/>
</dbReference>